<dbReference type="Pfam" id="PF00076">
    <property type="entry name" value="RRM_1"/>
    <property type="match status" value="2"/>
</dbReference>
<dbReference type="GO" id="GO:0005634">
    <property type="term" value="C:nucleus"/>
    <property type="evidence" value="ECO:0007669"/>
    <property type="project" value="UniProtKB-SubCell"/>
</dbReference>
<dbReference type="InterPro" id="IPR050374">
    <property type="entry name" value="RRT5_SRSF_SR"/>
</dbReference>
<keyword evidence="9" id="KW-0687">Ribonucleoprotein</keyword>
<dbReference type="SUPFAM" id="SSF54928">
    <property type="entry name" value="RNA-binding domain, RBD"/>
    <property type="match status" value="1"/>
</dbReference>
<evidence type="ECO:0000313" key="9">
    <source>
        <dbReference type="EMBL" id="CAX43086.1"/>
    </source>
</evidence>
<feature type="domain" description="RRM" evidence="7">
    <location>
        <begin position="27"/>
        <end position="105"/>
    </location>
</feature>
<dbReference type="GO" id="GO:0006397">
    <property type="term" value="P:mRNA processing"/>
    <property type="evidence" value="ECO:0007669"/>
    <property type="project" value="UniProtKB-KW"/>
</dbReference>
<protein>
    <submittedName>
        <fullName evidence="9">U2 small nuclear ribonucleoprotein, putative</fullName>
    </submittedName>
</protein>
<evidence type="ECO:0000256" key="6">
    <source>
        <dbReference type="PROSITE-ProRule" id="PRU00176"/>
    </source>
</evidence>
<evidence type="ECO:0000256" key="5">
    <source>
        <dbReference type="ARBA" id="ARBA00023242"/>
    </source>
</evidence>
<keyword evidence="3" id="KW-0677">Repeat</keyword>
<dbReference type="VEuPathDB" id="FungiDB:CD36_85870"/>
<dbReference type="GeneID" id="8047146"/>
<dbReference type="AlphaFoldDB" id="B9WEH4"/>
<keyword evidence="4 6" id="KW-0694">RNA-binding</keyword>
<evidence type="ECO:0000256" key="3">
    <source>
        <dbReference type="ARBA" id="ARBA00022737"/>
    </source>
</evidence>
<dbReference type="PANTHER" id="PTHR23003:SF62">
    <property type="entry name" value="SERINE_ARGININE (SR)-TYPE SHUTTLING MRNA BINDING PROTEIN NPL3"/>
    <property type="match status" value="1"/>
</dbReference>
<dbReference type="Proteomes" id="UP000002605">
    <property type="component" value="Chromosome 3"/>
</dbReference>
<dbReference type="SMART" id="SM00360">
    <property type="entry name" value="RRM"/>
    <property type="match status" value="2"/>
</dbReference>
<keyword evidence="10" id="KW-1185">Reference proteome</keyword>
<dbReference type="RefSeq" id="XP_002419491.1">
    <property type="nucleotide sequence ID" value="XM_002419446.1"/>
</dbReference>
<dbReference type="PROSITE" id="PS50102">
    <property type="entry name" value="RRM"/>
    <property type="match status" value="2"/>
</dbReference>
<dbReference type="OrthoDB" id="266020at2759"/>
<gene>
    <name evidence="8" type="ordered locus">Cd36_85870</name>
    <name evidence="9" type="ORF">CD36_85870</name>
</gene>
<comment type="subcellular location">
    <subcellularLocation>
        <location evidence="1">Nucleus</location>
    </subcellularLocation>
</comment>
<organism evidence="9 10">
    <name type="scientific">Candida dubliniensis (strain CD36 / ATCC MYA-646 / CBS 7987 / NCPF 3949 / NRRL Y-17841)</name>
    <name type="common">Yeast</name>
    <dbReference type="NCBI Taxonomy" id="573826"/>
    <lineage>
        <taxon>Eukaryota</taxon>
        <taxon>Fungi</taxon>
        <taxon>Dikarya</taxon>
        <taxon>Ascomycota</taxon>
        <taxon>Saccharomycotina</taxon>
        <taxon>Pichiomycetes</taxon>
        <taxon>Debaryomycetaceae</taxon>
        <taxon>Candida/Lodderomyces clade</taxon>
        <taxon>Candida</taxon>
    </lineage>
</organism>
<proteinExistence type="predicted"/>
<dbReference type="CGD" id="CAL0000161588">
    <property type="gene designation" value="Cd36_85870"/>
</dbReference>
<dbReference type="PANTHER" id="PTHR23003">
    <property type="entry name" value="RNA RECOGNITION MOTIF RRM DOMAIN CONTAINING PROTEIN"/>
    <property type="match status" value="1"/>
</dbReference>
<keyword evidence="2" id="KW-0507">mRNA processing</keyword>
<dbReference type="GO" id="GO:1990904">
    <property type="term" value="C:ribonucleoprotein complex"/>
    <property type="evidence" value="ECO:0007669"/>
    <property type="project" value="UniProtKB-KW"/>
</dbReference>
<dbReference type="EMBL" id="FM992690">
    <property type="protein sequence ID" value="CAX43086.1"/>
    <property type="molecule type" value="Genomic_DNA"/>
</dbReference>
<evidence type="ECO:0000313" key="8">
    <source>
        <dbReference type="CGD" id="CAL0000161588"/>
    </source>
</evidence>
<evidence type="ECO:0000256" key="1">
    <source>
        <dbReference type="ARBA" id="ARBA00004123"/>
    </source>
</evidence>
<evidence type="ECO:0000259" key="7">
    <source>
        <dbReference type="PROSITE" id="PS50102"/>
    </source>
</evidence>
<reference evidence="9 10" key="1">
    <citation type="journal article" date="2009" name="Genome Res.">
        <title>Comparative genomics of the fungal pathogens Candida dubliniensis and Candida albicans.</title>
        <authorList>
            <person name="Jackson A.P."/>
            <person name="Gamble J.A."/>
            <person name="Yeomans T."/>
            <person name="Moran G.P."/>
            <person name="Saunders D."/>
            <person name="Harris D."/>
            <person name="Aslett M."/>
            <person name="Barrell J.F."/>
            <person name="Butler G."/>
            <person name="Citiulo F."/>
            <person name="Coleman D.C."/>
            <person name="de Groot P.W.J."/>
            <person name="Goodwin T.J."/>
            <person name="Quail M.A."/>
            <person name="McQuillan J."/>
            <person name="Munro C.A."/>
            <person name="Pain A."/>
            <person name="Poulter R.T."/>
            <person name="Rajandream M.A."/>
            <person name="Renauld H."/>
            <person name="Spiering M.J."/>
            <person name="Tivey A."/>
            <person name="Gow N.A.R."/>
            <person name="Barrell B."/>
            <person name="Sullivan D.J."/>
            <person name="Berriman M."/>
        </authorList>
    </citation>
    <scope>NUCLEOTIDE SEQUENCE [LARGE SCALE GENOMIC DNA]</scope>
    <source>
        <strain evidence="10">CD36 / ATCC MYA-646 / CBS 7987 / NCPF 3949 / NRRL Y-17841</strain>
    </source>
</reference>
<dbReference type="eggNOG" id="KOG4206">
    <property type="taxonomic scope" value="Eukaryota"/>
</dbReference>
<dbReference type="InterPro" id="IPR035979">
    <property type="entry name" value="RBD_domain_sf"/>
</dbReference>
<name>B9WEH4_CANDC</name>
<dbReference type="FunFam" id="3.30.70.330:FF:001215">
    <property type="entry name" value="Mud1p"/>
    <property type="match status" value="1"/>
</dbReference>
<dbReference type="GO" id="GO:0003729">
    <property type="term" value="F:mRNA binding"/>
    <property type="evidence" value="ECO:0007669"/>
    <property type="project" value="TreeGrafter"/>
</dbReference>
<accession>B9WEH4</accession>
<dbReference type="InterPro" id="IPR012677">
    <property type="entry name" value="Nucleotide-bd_a/b_plait_sf"/>
</dbReference>
<evidence type="ECO:0000256" key="2">
    <source>
        <dbReference type="ARBA" id="ARBA00022664"/>
    </source>
</evidence>
<dbReference type="KEGG" id="cdu:CD36_85870"/>
<feature type="domain" description="RRM" evidence="7">
    <location>
        <begin position="154"/>
        <end position="225"/>
    </location>
</feature>
<evidence type="ECO:0000313" key="10">
    <source>
        <dbReference type="Proteomes" id="UP000002605"/>
    </source>
</evidence>
<sequence>MNRVNHELLFLAKPTQIKKYSMTTPRQTIYINNLNEKVSINKLKKELQLTFDTCGKILQISALKTLKLKGQAFITFEDIPSATKALEFNKKDLLAKPMNVTYAKSDADVISTDESIAQRKELRSKKRKLDKMGTKNDKQIKKLRDEWKELPPNHILLIQNLEHFDDLKIFFEKFAGFDNVRLVKVKSLAFIEFENEELAKSCLDQTTEEALIQFGHDVILSFAKK</sequence>
<dbReference type="HOGENOM" id="CLU_041869_0_2_1"/>
<evidence type="ECO:0000256" key="4">
    <source>
        <dbReference type="ARBA" id="ARBA00022884"/>
    </source>
</evidence>
<dbReference type="InterPro" id="IPR000504">
    <property type="entry name" value="RRM_dom"/>
</dbReference>
<dbReference type="Gene3D" id="3.30.70.330">
    <property type="match status" value="2"/>
</dbReference>
<dbReference type="GO" id="GO:0005737">
    <property type="term" value="C:cytoplasm"/>
    <property type="evidence" value="ECO:0007669"/>
    <property type="project" value="TreeGrafter"/>
</dbReference>
<keyword evidence="5" id="KW-0539">Nucleus</keyword>